<gene>
    <name evidence="1" type="ORF">MiSe_93620</name>
</gene>
<evidence type="ECO:0000313" key="2">
    <source>
        <dbReference type="Proteomes" id="UP001050975"/>
    </source>
</evidence>
<name>A0AAV3XUP1_9CYAN</name>
<comment type="caution">
    <text evidence="1">The sequence shown here is derived from an EMBL/GenBank/DDBJ whole genome shotgun (WGS) entry which is preliminary data.</text>
</comment>
<reference evidence="1" key="1">
    <citation type="submission" date="2019-10" db="EMBL/GenBank/DDBJ databases">
        <title>Draft genome sequece of Microseira wollei NIES-4236.</title>
        <authorList>
            <person name="Yamaguchi H."/>
            <person name="Suzuki S."/>
            <person name="Kawachi M."/>
        </authorList>
    </citation>
    <scope>NUCLEOTIDE SEQUENCE</scope>
    <source>
        <strain evidence="1">NIES-4236</strain>
    </source>
</reference>
<proteinExistence type="predicted"/>
<dbReference type="AlphaFoldDB" id="A0AAV3XUP1"/>
<evidence type="ECO:0000313" key="1">
    <source>
        <dbReference type="EMBL" id="GET44532.1"/>
    </source>
</evidence>
<evidence type="ECO:0008006" key="3">
    <source>
        <dbReference type="Google" id="ProtNLM"/>
    </source>
</evidence>
<organism evidence="1 2">
    <name type="scientific">Microseira wollei NIES-4236</name>
    <dbReference type="NCBI Taxonomy" id="2530354"/>
    <lineage>
        <taxon>Bacteria</taxon>
        <taxon>Bacillati</taxon>
        <taxon>Cyanobacteriota</taxon>
        <taxon>Cyanophyceae</taxon>
        <taxon>Oscillatoriophycideae</taxon>
        <taxon>Aerosakkonematales</taxon>
        <taxon>Aerosakkonemataceae</taxon>
        <taxon>Microseira</taxon>
    </lineage>
</organism>
<keyword evidence="2" id="KW-1185">Reference proteome</keyword>
<sequence>MEGFYQMDNPWKKGLNRAISDAAWNELILKLEYLAAKLRVRFV</sequence>
<accession>A0AAV3XUP1</accession>
<protein>
    <recommendedName>
        <fullName evidence="3">Transposase</fullName>
    </recommendedName>
</protein>
<dbReference type="Proteomes" id="UP001050975">
    <property type="component" value="Unassembled WGS sequence"/>
</dbReference>
<dbReference type="EMBL" id="BLAY01000398">
    <property type="protein sequence ID" value="GET44532.1"/>
    <property type="molecule type" value="Genomic_DNA"/>
</dbReference>